<keyword evidence="2" id="KW-0131">Cell cycle</keyword>
<sequence length="550" mass="61087">MEHESSMNGTPTKFAFSKMVNEKDSDAEACQEMRIDEKQEDGSSFVTPTPEKPEWSSKARQIPSLRKQLAEDFNNEELTKRKTDGSDELPEKYQVLAEFFARLDTSIRLLGLRKLPPTFCNICKQVEVLTKRKFLYSHLAQMNYIFPEAIQIEKVLVHDKESLLVIPDMKITLLKDILEHISESTQSASIALCEAFHARILNFFVTHPEGTDIPEAILPEPFNQGSHNLPLEILPDNSSMDSPHISEEPEELLNASLLPSSFKRQFSQKDIIPEKDRTQLLAPQASPMLMSSCDDAKENISSDLAMPAGMTSNSKSCMASQNVGSTPVKGAPSDSSEMTASTPVQKTPTRPAPTPNEKLTSENEGLVGSEVRLTTSARRSLLYSPTNMEGTGYDTIVSTTQQCSVAKYSSDRAASVKKCLWEVKIGGSPADQSVMEPSATAANFEDVKLNQKGDRKRYEMLACLPATFDAICFSRSTKSLLVTKEELLHKILSNNLEIECIEEAEEHLSLLESLLPDWICKMASSNGQSLYSINQTSDPETYRARLVEAV</sequence>
<dbReference type="InterPro" id="IPR036390">
    <property type="entry name" value="WH_DNA-bd_sf"/>
</dbReference>
<dbReference type="GO" id="GO:0030174">
    <property type="term" value="P:regulation of DNA-templated DNA replication initiation"/>
    <property type="evidence" value="ECO:0007669"/>
    <property type="project" value="InterPro"/>
</dbReference>
<feature type="compositionally biased region" description="Polar residues" evidence="3">
    <location>
        <begin position="333"/>
        <end position="348"/>
    </location>
</feature>
<evidence type="ECO:0000313" key="6">
    <source>
        <dbReference type="Proteomes" id="UP001327560"/>
    </source>
</evidence>
<name>A0AAQ3Q508_9LILI</name>
<dbReference type="SUPFAM" id="SSF46785">
    <property type="entry name" value="Winged helix' DNA-binding domain"/>
    <property type="match status" value="1"/>
</dbReference>
<dbReference type="InterPro" id="IPR045173">
    <property type="entry name" value="Cdt1"/>
</dbReference>
<feature type="compositionally biased region" description="Polar residues" evidence="3">
    <location>
        <begin position="1"/>
        <end position="11"/>
    </location>
</feature>
<dbReference type="AlphaFoldDB" id="A0AAQ3Q508"/>
<dbReference type="Pfam" id="PF16679">
    <property type="entry name" value="CDT1_C"/>
    <property type="match status" value="1"/>
</dbReference>
<dbReference type="Gene3D" id="1.10.10.1420">
    <property type="entry name" value="DNA replication factor Cdt1, C-terminal WH domain"/>
    <property type="match status" value="1"/>
</dbReference>
<dbReference type="InterPro" id="IPR014939">
    <property type="entry name" value="CDT1_Gemini-bd-like"/>
</dbReference>
<feature type="region of interest" description="Disordered" evidence="3">
    <location>
        <begin position="312"/>
        <end position="361"/>
    </location>
</feature>
<protein>
    <submittedName>
        <fullName evidence="5">CDT1-like protein a, chloroplastic</fullName>
    </submittedName>
</protein>
<evidence type="ECO:0000256" key="3">
    <source>
        <dbReference type="SAM" id="MobiDB-lite"/>
    </source>
</evidence>
<keyword evidence="6" id="KW-1185">Reference proteome</keyword>
<dbReference type="SMART" id="SM01075">
    <property type="entry name" value="CDT1"/>
    <property type="match status" value="1"/>
</dbReference>
<dbReference type="GO" id="GO:0005634">
    <property type="term" value="C:nucleus"/>
    <property type="evidence" value="ECO:0007669"/>
    <property type="project" value="TreeGrafter"/>
</dbReference>
<feature type="region of interest" description="Disordered" evidence="3">
    <location>
        <begin position="1"/>
        <end position="61"/>
    </location>
</feature>
<evidence type="ECO:0000256" key="1">
    <source>
        <dbReference type="ARBA" id="ARBA00008356"/>
    </source>
</evidence>
<comment type="similarity">
    <text evidence="1">Belongs to the Cdt1 family.</text>
</comment>
<dbReference type="GO" id="GO:0070182">
    <property type="term" value="F:DNA polymerase binding"/>
    <property type="evidence" value="ECO:0007669"/>
    <property type="project" value="TreeGrafter"/>
</dbReference>
<evidence type="ECO:0000313" key="5">
    <source>
        <dbReference type="EMBL" id="WOK98895.1"/>
    </source>
</evidence>
<dbReference type="InterPro" id="IPR038090">
    <property type="entry name" value="Cdt1_C_WH_dom_sf"/>
</dbReference>
<dbReference type="InterPro" id="IPR032054">
    <property type="entry name" value="Cdt1_C"/>
</dbReference>
<proteinExistence type="inferred from homology"/>
<feature type="compositionally biased region" description="Polar residues" evidence="3">
    <location>
        <begin position="312"/>
        <end position="325"/>
    </location>
</feature>
<dbReference type="Pfam" id="PF08839">
    <property type="entry name" value="CDT1"/>
    <property type="match status" value="1"/>
</dbReference>
<dbReference type="GO" id="GO:0000278">
    <property type="term" value="P:mitotic cell cycle"/>
    <property type="evidence" value="ECO:0007669"/>
    <property type="project" value="TreeGrafter"/>
</dbReference>
<feature type="domain" description="CDT1 Geminin-binding" evidence="4">
    <location>
        <begin position="89"/>
        <end position="220"/>
    </location>
</feature>
<evidence type="ECO:0000259" key="4">
    <source>
        <dbReference type="SMART" id="SM01075"/>
    </source>
</evidence>
<gene>
    <name evidence="5" type="ORF">Cni_G07607</name>
</gene>
<organism evidence="5 6">
    <name type="scientific">Canna indica</name>
    <name type="common">Indian-shot</name>
    <dbReference type="NCBI Taxonomy" id="4628"/>
    <lineage>
        <taxon>Eukaryota</taxon>
        <taxon>Viridiplantae</taxon>
        <taxon>Streptophyta</taxon>
        <taxon>Embryophyta</taxon>
        <taxon>Tracheophyta</taxon>
        <taxon>Spermatophyta</taxon>
        <taxon>Magnoliopsida</taxon>
        <taxon>Liliopsida</taxon>
        <taxon>Zingiberales</taxon>
        <taxon>Cannaceae</taxon>
        <taxon>Canna</taxon>
    </lineage>
</organism>
<dbReference type="GO" id="GO:0000076">
    <property type="term" value="P:DNA replication checkpoint signaling"/>
    <property type="evidence" value="ECO:0007669"/>
    <property type="project" value="TreeGrafter"/>
</dbReference>
<feature type="region of interest" description="Disordered" evidence="3">
    <location>
        <begin position="228"/>
        <end position="250"/>
    </location>
</feature>
<accession>A0AAQ3Q508</accession>
<dbReference type="GO" id="GO:0003677">
    <property type="term" value="F:DNA binding"/>
    <property type="evidence" value="ECO:0007669"/>
    <property type="project" value="InterPro"/>
</dbReference>
<dbReference type="PANTHER" id="PTHR28637:SF13">
    <property type="entry name" value="EXPRESSED PROTEIN"/>
    <property type="match status" value="1"/>
</dbReference>
<dbReference type="CDD" id="cd08674">
    <property type="entry name" value="Cdt1_m"/>
    <property type="match status" value="1"/>
</dbReference>
<dbReference type="EMBL" id="CP136891">
    <property type="protein sequence ID" value="WOK98895.1"/>
    <property type="molecule type" value="Genomic_DNA"/>
</dbReference>
<reference evidence="5 6" key="1">
    <citation type="submission" date="2023-10" db="EMBL/GenBank/DDBJ databases">
        <title>Chromosome-scale genome assembly provides insights into flower coloration mechanisms of Canna indica.</title>
        <authorList>
            <person name="Li C."/>
        </authorList>
    </citation>
    <scope>NUCLEOTIDE SEQUENCE [LARGE SCALE GENOMIC DNA]</scope>
    <source>
        <tissue evidence="5">Flower</tissue>
    </source>
</reference>
<dbReference type="GO" id="GO:0071163">
    <property type="term" value="P:DNA replication preinitiation complex assembly"/>
    <property type="evidence" value="ECO:0007669"/>
    <property type="project" value="InterPro"/>
</dbReference>
<feature type="compositionally biased region" description="Basic and acidic residues" evidence="3">
    <location>
        <begin position="20"/>
        <end position="41"/>
    </location>
</feature>
<dbReference type="PANTHER" id="PTHR28637">
    <property type="entry name" value="DNA REPLICATION FACTOR CDT1"/>
    <property type="match status" value="1"/>
</dbReference>
<evidence type="ECO:0000256" key="2">
    <source>
        <dbReference type="ARBA" id="ARBA00023306"/>
    </source>
</evidence>
<dbReference type="Proteomes" id="UP001327560">
    <property type="component" value="Chromosome 2"/>
</dbReference>